<proteinExistence type="predicted"/>
<gene>
    <name evidence="1" type="ORF">HU200_060770</name>
</gene>
<evidence type="ECO:0000313" key="1">
    <source>
        <dbReference type="EMBL" id="KAF8656295.1"/>
    </source>
</evidence>
<organism evidence="1 2">
    <name type="scientific">Digitaria exilis</name>
    <dbReference type="NCBI Taxonomy" id="1010633"/>
    <lineage>
        <taxon>Eukaryota</taxon>
        <taxon>Viridiplantae</taxon>
        <taxon>Streptophyta</taxon>
        <taxon>Embryophyta</taxon>
        <taxon>Tracheophyta</taxon>
        <taxon>Spermatophyta</taxon>
        <taxon>Magnoliopsida</taxon>
        <taxon>Liliopsida</taxon>
        <taxon>Poales</taxon>
        <taxon>Poaceae</taxon>
        <taxon>PACMAD clade</taxon>
        <taxon>Panicoideae</taxon>
        <taxon>Panicodae</taxon>
        <taxon>Paniceae</taxon>
        <taxon>Anthephorinae</taxon>
        <taxon>Digitaria</taxon>
    </lineage>
</organism>
<name>A0A835AG28_9POAL</name>
<keyword evidence="2" id="KW-1185">Reference proteome</keyword>
<protein>
    <submittedName>
        <fullName evidence="1">Uncharacterized protein</fullName>
    </submittedName>
</protein>
<evidence type="ECO:0000313" key="2">
    <source>
        <dbReference type="Proteomes" id="UP000636709"/>
    </source>
</evidence>
<reference evidence="1" key="1">
    <citation type="submission" date="2020-07" db="EMBL/GenBank/DDBJ databases">
        <title>Genome sequence and genetic diversity analysis of an under-domesticated orphan crop, white fonio (Digitaria exilis).</title>
        <authorList>
            <person name="Bennetzen J.L."/>
            <person name="Chen S."/>
            <person name="Ma X."/>
            <person name="Wang X."/>
            <person name="Yssel A.E.J."/>
            <person name="Chaluvadi S.R."/>
            <person name="Johnson M."/>
            <person name="Gangashetty P."/>
            <person name="Hamidou F."/>
            <person name="Sanogo M.D."/>
            <person name="Zwaenepoel A."/>
            <person name="Wallace J."/>
            <person name="Van De Peer Y."/>
            <person name="Van Deynze A."/>
        </authorList>
    </citation>
    <scope>NUCLEOTIDE SEQUENCE</scope>
    <source>
        <tissue evidence="1">Leaves</tissue>
    </source>
</reference>
<dbReference type="AlphaFoldDB" id="A0A835AG28"/>
<sequence length="106" mass="11670">MEDGDESTAAVEMEAALGLSPQLFVDEVLDMIADISAEVFEYCVQEAATPGVLGASTAAQRAEDLQRVSGVLPQNDWIHPKSLIHVHVLRIPLRISFWKFDGQTFE</sequence>
<dbReference type="EMBL" id="JACEFO010002559">
    <property type="protein sequence ID" value="KAF8656295.1"/>
    <property type="molecule type" value="Genomic_DNA"/>
</dbReference>
<accession>A0A835AG28</accession>
<comment type="caution">
    <text evidence="1">The sequence shown here is derived from an EMBL/GenBank/DDBJ whole genome shotgun (WGS) entry which is preliminary data.</text>
</comment>
<dbReference type="Proteomes" id="UP000636709">
    <property type="component" value="Unassembled WGS sequence"/>
</dbReference>